<dbReference type="Pfam" id="PF07291">
    <property type="entry name" value="MauE"/>
    <property type="match status" value="1"/>
</dbReference>
<keyword evidence="2 5" id="KW-0812">Transmembrane</keyword>
<dbReference type="RefSeq" id="WP_210354268.1">
    <property type="nucleotide sequence ID" value="NZ_JAEQMU010000001.1"/>
</dbReference>
<evidence type="ECO:0000313" key="8">
    <source>
        <dbReference type="Proteomes" id="UP001597440"/>
    </source>
</evidence>
<feature type="transmembrane region" description="Helical" evidence="5">
    <location>
        <begin position="65"/>
        <end position="86"/>
    </location>
</feature>
<protein>
    <submittedName>
        <fullName evidence="7">BT_3928 family protein</fullName>
    </submittedName>
</protein>
<keyword evidence="4 5" id="KW-0472">Membrane</keyword>
<evidence type="ECO:0000256" key="5">
    <source>
        <dbReference type="SAM" id="Phobius"/>
    </source>
</evidence>
<feature type="transmembrane region" description="Helical" evidence="5">
    <location>
        <begin position="93"/>
        <end position="114"/>
    </location>
</feature>
<evidence type="ECO:0000259" key="6">
    <source>
        <dbReference type="Pfam" id="PF07291"/>
    </source>
</evidence>
<dbReference type="NCBIfam" id="NF045576">
    <property type="entry name" value="BT_3928_fam"/>
    <property type="match status" value="1"/>
</dbReference>
<keyword evidence="3 5" id="KW-1133">Transmembrane helix</keyword>
<evidence type="ECO:0000256" key="4">
    <source>
        <dbReference type="ARBA" id="ARBA00023136"/>
    </source>
</evidence>
<evidence type="ECO:0000256" key="3">
    <source>
        <dbReference type="ARBA" id="ARBA00022989"/>
    </source>
</evidence>
<feature type="transmembrane region" description="Helical" evidence="5">
    <location>
        <begin position="20"/>
        <end position="38"/>
    </location>
</feature>
<evidence type="ECO:0000256" key="1">
    <source>
        <dbReference type="ARBA" id="ARBA00004141"/>
    </source>
</evidence>
<keyword evidence="8" id="KW-1185">Reference proteome</keyword>
<sequence length="402" mass="45753">MSNTSYYAPLKNDKSSPDILLWISRLFVGLLFIFSGLIKANDPMGFGFKLQEYFHVLHLNFLNDYATWIAVAICAFEIILGALLVLGIAGRKVAWGLLLLIIFFTFLTFYSAFFEVVSSCGCFGDAIPLTPWQSFIKDLVLLVFILVIFVKRKKIAPLIASSFTNNLLSFFVIILSFGIGIYTISYLPFVDFLPYKEGNNIPKLMEIPEGAEQDEYEHIYALKNKTTNEEKKMTDKEYMDQKIWEDENWEVIGEPESKLIKKGYQVPIPDLIISDAEGNDLTKEVINNPYYNFVVTSVDVTKLSPADFIALDKINQTIRDLSTEYNIRAILLTASSSDNVNYLNDQLDLVLESFYADAVPLKSMVRSNPGVMLLQNGTVIKKWSKHAFPSKEKLIETYFKKQ</sequence>
<name>A0ABW5L846_9SPHI</name>
<dbReference type="Proteomes" id="UP001597440">
    <property type="component" value="Unassembled WGS sequence"/>
</dbReference>
<feature type="transmembrane region" description="Helical" evidence="5">
    <location>
        <begin position="134"/>
        <end position="151"/>
    </location>
</feature>
<reference evidence="8" key="1">
    <citation type="journal article" date="2019" name="Int. J. Syst. Evol. Microbiol.">
        <title>The Global Catalogue of Microorganisms (GCM) 10K type strain sequencing project: providing services to taxonomists for standard genome sequencing and annotation.</title>
        <authorList>
            <consortium name="The Broad Institute Genomics Platform"/>
            <consortium name="The Broad Institute Genome Sequencing Center for Infectious Disease"/>
            <person name="Wu L."/>
            <person name="Ma J."/>
        </authorList>
    </citation>
    <scope>NUCLEOTIDE SEQUENCE [LARGE SCALE GENOMIC DNA]</scope>
    <source>
        <strain evidence="8">KCTC 52298</strain>
    </source>
</reference>
<gene>
    <name evidence="7" type="ORF">ACFSQW_16495</name>
</gene>
<comment type="subcellular location">
    <subcellularLocation>
        <location evidence="1">Membrane</location>
        <topology evidence="1">Multi-pass membrane protein</topology>
    </subcellularLocation>
</comment>
<evidence type="ECO:0000313" key="7">
    <source>
        <dbReference type="EMBL" id="MFD2555996.1"/>
    </source>
</evidence>
<dbReference type="EMBL" id="JBHULD010000014">
    <property type="protein sequence ID" value="MFD2555996.1"/>
    <property type="molecule type" value="Genomic_DNA"/>
</dbReference>
<proteinExistence type="predicted"/>
<feature type="domain" description="Methylamine utilisation protein MauE" evidence="6">
    <location>
        <begin position="18"/>
        <end position="149"/>
    </location>
</feature>
<comment type="caution">
    <text evidence="7">The sequence shown here is derived from an EMBL/GenBank/DDBJ whole genome shotgun (WGS) entry which is preliminary data.</text>
</comment>
<dbReference type="InterPro" id="IPR009908">
    <property type="entry name" value="Methylamine_util_MauE"/>
</dbReference>
<feature type="transmembrane region" description="Helical" evidence="5">
    <location>
        <begin position="163"/>
        <end position="187"/>
    </location>
</feature>
<accession>A0ABW5L846</accession>
<evidence type="ECO:0000256" key="2">
    <source>
        <dbReference type="ARBA" id="ARBA00022692"/>
    </source>
</evidence>
<organism evidence="7 8">
    <name type="scientific">Sphingobacterium tabacisoli</name>
    <dbReference type="NCBI Taxonomy" id="2044855"/>
    <lineage>
        <taxon>Bacteria</taxon>
        <taxon>Pseudomonadati</taxon>
        <taxon>Bacteroidota</taxon>
        <taxon>Sphingobacteriia</taxon>
        <taxon>Sphingobacteriales</taxon>
        <taxon>Sphingobacteriaceae</taxon>
        <taxon>Sphingobacterium</taxon>
    </lineage>
</organism>